<dbReference type="CDD" id="cd00093">
    <property type="entry name" value="HTH_XRE"/>
    <property type="match status" value="1"/>
</dbReference>
<dbReference type="AlphaFoldDB" id="A0A7H8DPH4"/>
<sequence>MLFNNPLPARLKHARKQANLSQKALGIRIGMDDSSASARMNQYERERHTPDVKTLKLIADELNVPLNYFFCEDEITAELAVNLHKLSNDDKQRVLESTAQLIADAIATNKSST</sequence>
<dbReference type="Proteomes" id="UP000565155">
    <property type="component" value="Unassembled WGS sequence"/>
</dbReference>
<proteinExistence type="predicted"/>
<evidence type="ECO:0000313" key="1">
    <source>
        <dbReference type="EMBL" id="NMR76403.1"/>
    </source>
</evidence>
<dbReference type="InterPro" id="IPR001387">
    <property type="entry name" value="Cro/C1-type_HTH"/>
</dbReference>
<dbReference type="InterPro" id="IPR010982">
    <property type="entry name" value="Lambda_DNA-bd_dom_sf"/>
</dbReference>
<protein>
    <submittedName>
        <fullName evidence="1">Helix-turn-helix transcriptional regulator</fullName>
    </submittedName>
</protein>
<dbReference type="SMART" id="SM00530">
    <property type="entry name" value="HTH_XRE"/>
    <property type="match status" value="1"/>
</dbReference>
<dbReference type="GO" id="GO:0003677">
    <property type="term" value="F:DNA binding"/>
    <property type="evidence" value="ECO:0007669"/>
    <property type="project" value="InterPro"/>
</dbReference>
<dbReference type="Pfam" id="PF01381">
    <property type="entry name" value="HTH_3"/>
    <property type="match status" value="1"/>
</dbReference>
<dbReference type="PROSITE" id="PS50943">
    <property type="entry name" value="HTH_CROC1"/>
    <property type="match status" value="1"/>
</dbReference>
<name>A0A7H8DPH4_VIBAL</name>
<reference evidence="1 2" key="1">
    <citation type="submission" date="2020-04" db="EMBL/GenBank/DDBJ databases">
        <title>Whole-genome sequencing of Vibrio spp. from China reveals different genetic environments of blaCTX-M-14 among diverse lineages.</title>
        <authorList>
            <person name="Zheng Z."/>
            <person name="Ye L."/>
            <person name="Chen S."/>
        </authorList>
    </citation>
    <scope>NUCLEOTIDE SEQUENCE [LARGE SCALE GENOMIC DNA]</scope>
    <source>
        <strain evidence="1 2">Vb1636</strain>
    </source>
</reference>
<dbReference type="SUPFAM" id="SSF47413">
    <property type="entry name" value="lambda repressor-like DNA-binding domains"/>
    <property type="match status" value="1"/>
</dbReference>
<organism evidence="1 2">
    <name type="scientific">Vibrio alginolyticus</name>
    <dbReference type="NCBI Taxonomy" id="663"/>
    <lineage>
        <taxon>Bacteria</taxon>
        <taxon>Pseudomonadati</taxon>
        <taxon>Pseudomonadota</taxon>
        <taxon>Gammaproteobacteria</taxon>
        <taxon>Vibrionales</taxon>
        <taxon>Vibrionaceae</taxon>
        <taxon>Vibrio</taxon>
    </lineage>
</organism>
<dbReference type="EMBL" id="JABCMA010000045">
    <property type="protein sequence ID" value="NMR76403.1"/>
    <property type="molecule type" value="Genomic_DNA"/>
</dbReference>
<gene>
    <name evidence="1" type="ORF">HKB35_22600</name>
</gene>
<dbReference type="Gene3D" id="1.10.260.40">
    <property type="entry name" value="lambda repressor-like DNA-binding domains"/>
    <property type="match status" value="1"/>
</dbReference>
<dbReference type="RefSeq" id="WP_025768136.1">
    <property type="nucleotide sequence ID" value="NZ_CP016224.1"/>
</dbReference>
<evidence type="ECO:0000313" key="2">
    <source>
        <dbReference type="Proteomes" id="UP000565155"/>
    </source>
</evidence>
<comment type="caution">
    <text evidence="1">The sequence shown here is derived from an EMBL/GenBank/DDBJ whole genome shotgun (WGS) entry which is preliminary data.</text>
</comment>
<accession>A0A7H8DPH4</accession>